<name>A0ABR4B967_9LECA</name>
<feature type="compositionally biased region" description="Basic and acidic residues" evidence="1">
    <location>
        <begin position="538"/>
        <end position="552"/>
    </location>
</feature>
<keyword evidence="2" id="KW-1133">Transmembrane helix</keyword>
<proteinExistence type="predicted"/>
<dbReference type="InterPro" id="IPR015915">
    <property type="entry name" value="Kelch-typ_b-propeller"/>
</dbReference>
<evidence type="ECO:0000256" key="2">
    <source>
        <dbReference type="SAM" id="Phobius"/>
    </source>
</evidence>
<evidence type="ECO:0000313" key="3">
    <source>
        <dbReference type="EMBL" id="KAL2053957.1"/>
    </source>
</evidence>
<evidence type="ECO:0008006" key="5">
    <source>
        <dbReference type="Google" id="ProtNLM"/>
    </source>
</evidence>
<sequence>MYVIFSSRTRFCVYSTMGLFLFLVTKLLILSFSSTVHTRSLSTRVFGNEVPVGTLEARQEPGVVATPDFLRRGYHASAVAGNYVYIDGGEFSFRDNGTTWYQYSSTILSIDLSQNWTNSTVAIQSTAKPSGVPSVNGPSLWYHEKEGVLYSGFSGYQSSFGFQDPLPPITIWSFKPDNTGSGTWTEVIKADAAALNSLTRPCQPFQGYGGDSAWVLGGFDNGEFNHSGPNVVMQGIVGFDMNRKSFTNFSSAGYQNNSGAVIKGTAQYVPSFGPQGLYIFMGGSVTTGHADLMISFASVSVFDPVTQGWWNQTTTGSAPTGREQYCLAGINSTNGTYEIFVYGGWNFLPGLGTVQFDTVNILTLPAFHWISVPYNPQNPRHGHSCNAVGGSQILTIGGVDSNSQVTQGNSTQVIHSQYDSPDPFAQGLAIFDMTTLAFADQYTAGDPPIHHNPLPPTPTPTPSLPTLSSPQTSPTSKSHTGAIAGSIVGSIVLFALGIGLRHFLRARRQKALRDQPSKLSDKEVHQHTPWDSGPGPYEMHENSRPWELREDSTQELSGQGVVEMEQRAPLVELFASISGPKRAPVG</sequence>
<feature type="compositionally biased region" description="Pro residues" evidence="1">
    <location>
        <begin position="453"/>
        <end position="463"/>
    </location>
</feature>
<feature type="region of interest" description="Disordered" evidence="1">
    <location>
        <begin position="513"/>
        <end position="557"/>
    </location>
</feature>
<feature type="compositionally biased region" description="Low complexity" evidence="1">
    <location>
        <begin position="464"/>
        <end position="476"/>
    </location>
</feature>
<organism evidence="3 4">
    <name type="scientific">Lepraria finkii</name>
    <dbReference type="NCBI Taxonomy" id="1340010"/>
    <lineage>
        <taxon>Eukaryota</taxon>
        <taxon>Fungi</taxon>
        <taxon>Dikarya</taxon>
        <taxon>Ascomycota</taxon>
        <taxon>Pezizomycotina</taxon>
        <taxon>Lecanoromycetes</taxon>
        <taxon>OSLEUM clade</taxon>
        <taxon>Lecanoromycetidae</taxon>
        <taxon>Lecanorales</taxon>
        <taxon>Lecanorineae</taxon>
        <taxon>Stereocaulaceae</taxon>
        <taxon>Lepraria</taxon>
    </lineage>
</organism>
<keyword evidence="2" id="KW-0812">Transmembrane</keyword>
<feature type="region of interest" description="Disordered" evidence="1">
    <location>
        <begin position="444"/>
        <end position="480"/>
    </location>
</feature>
<keyword evidence="2" id="KW-0472">Membrane</keyword>
<dbReference type="Gene3D" id="2.120.10.80">
    <property type="entry name" value="Kelch-type beta propeller"/>
    <property type="match status" value="1"/>
</dbReference>
<protein>
    <recommendedName>
        <fullName evidence="5">Kelch repeat-containing protein</fullName>
    </recommendedName>
</protein>
<dbReference type="Proteomes" id="UP001590951">
    <property type="component" value="Unassembled WGS sequence"/>
</dbReference>
<feature type="transmembrane region" description="Helical" evidence="2">
    <location>
        <begin position="482"/>
        <end position="504"/>
    </location>
</feature>
<keyword evidence="4" id="KW-1185">Reference proteome</keyword>
<dbReference type="EMBL" id="JBHFEH010000018">
    <property type="protein sequence ID" value="KAL2053957.1"/>
    <property type="molecule type" value="Genomic_DNA"/>
</dbReference>
<evidence type="ECO:0000313" key="4">
    <source>
        <dbReference type="Proteomes" id="UP001590951"/>
    </source>
</evidence>
<dbReference type="InterPro" id="IPR011043">
    <property type="entry name" value="Gal_Oxase/kelch_b-propeller"/>
</dbReference>
<evidence type="ECO:0000256" key="1">
    <source>
        <dbReference type="SAM" id="MobiDB-lite"/>
    </source>
</evidence>
<dbReference type="SUPFAM" id="SSF50965">
    <property type="entry name" value="Galactose oxidase, central domain"/>
    <property type="match status" value="1"/>
</dbReference>
<accession>A0ABR4B967</accession>
<feature type="compositionally biased region" description="Basic and acidic residues" evidence="1">
    <location>
        <begin position="513"/>
        <end position="528"/>
    </location>
</feature>
<comment type="caution">
    <text evidence="3">The sequence shown here is derived from an EMBL/GenBank/DDBJ whole genome shotgun (WGS) entry which is preliminary data.</text>
</comment>
<reference evidence="3 4" key="1">
    <citation type="submission" date="2024-09" db="EMBL/GenBank/DDBJ databases">
        <title>Rethinking Asexuality: The Enigmatic Case of Functional Sexual Genes in Lepraria (Stereocaulaceae).</title>
        <authorList>
            <person name="Doellman M."/>
            <person name="Sun Y."/>
            <person name="Barcenas-Pena A."/>
            <person name="Lumbsch H.T."/>
            <person name="Grewe F."/>
        </authorList>
    </citation>
    <scope>NUCLEOTIDE SEQUENCE [LARGE SCALE GENOMIC DNA]</scope>
    <source>
        <strain evidence="3 4">Grewe 0041</strain>
    </source>
</reference>
<dbReference type="SUPFAM" id="SSF117281">
    <property type="entry name" value="Kelch motif"/>
    <property type="match status" value="1"/>
</dbReference>
<gene>
    <name evidence="3" type="ORF">ABVK25_005886</name>
</gene>